<protein>
    <submittedName>
        <fullName evidence="1">UPF0565 protein C2orf69-like protein</fullName>
    </submittedName>
</protein>
<dbReference type="Proteomes" id="UP001140949">
    <property type="component" value="Unassembled WGS sequence"/>
</dbReference>
<dbReference type="Pfam" id="PF10561">
    <property type="entry name" value="C2orf69"/>
    <property type="match status" value="1"/>
</dbReference>
<dbReference type="InterPro" id="IPR018881">
    <property type="entry name" value="C2orf69_mit"/>
</dbReference>
<proteinExistence type="predicted"/>
<dbReference type="EMBL" id="JANAVB010037873">
    <property type="protein sequence ID" value="KAJ6801534.1"/>
    <property type="molecule type" value="Genomic_DNA"/>
</dbReference>
<comment type="caution">
    <text evidence="1">The sequence shown here is derived from an EMBL/GenBank/DDBJ whole genome shotgun (WGS) entry which is preliminary data.</text>
</comment>
<reference evidence="1" key="1">
    <citation type="journal article" date="2023" name="GigaByte">
        <title>Genome assembly of the bearded iris, Iris pallida Lam.</title>
        <authorList>
            <person name="Bruccoleri R.E."/>
            <person name="Oakeley E.J."/>
            <person name="Faust A.M.E."/>
            <person name="Altorfer M."/>
            <person name="Dessus-Babus S."/>
            <person name="Burckhardt D."/>
            <person name="Oertli M."/>
            <person name="Naumann U."/>
            <person name="Petersen F."/>
            <person name="Wong J."/>
        </authorList>
    </citation>
    <scope>NUCLEOTIDE SEQUENCE</scope>
    <source>
        <strain evidence="1">GSM-AAB239-AS_SAM_17_03QT</strain>
    </source>
</reference>
<dbReference type="PANTHER" id="PTHR31296:SF1">
    <property type="entry name" value="MITOCHONDRIAL PROTEIN C2ORF69"/>
    <property type="match status" value="1"/>
</dbReference>
<keyword evidence="2" id="KW-1185">Reference proteome</keyword>
<reference evidence="1" key="2">
    <citation type="submission" date="2023-04" db="EMBL/GenBank/DDBJ databases">
        <authorList>
            <person name="Bruccoleri R.E."/>
            <person name="Oakeley E.J."/>
            <person name="Faust A.-M."/>
            <person name="Dessus-Babus S."/>
            <person name="Altorfer M."/>
            <person name="Burckhardt D."/>
            <person name="Oertli M."/>
            <person name="Naumann U."/>
            <person name="Petersen F."/>
            <person name="Wong J."/>
        </authorList>
    </citation>
    <scope>NUCLEOTIDE SEQUENCE</scope>
    <source>
        <strain evidence="1">GSM-AAB239-AS_SAM_17_03QT</strain>
        <tissue evidence="1">Leaf</tissue>
    </source>
</reference>
<accession>A0AAX6EBX1</accession>
<dbReference type="GO" id="GO:0005739">
    <property type="term" value="C:mitochondrion"/>
    <property type="evidence" value="ECO:0007669"/>
    <property type="project" value="TreeGrafter"/>
</dbReference>
<evidence type="ECO:0000313" key="1">
    <source>
        <dbReference type="EMBL" id="KAJ6801534.1"/>
    </source>
</evidence>
<gene>
    <name evidence="1" type="ORF">M6B38_198280</name>
</gene>
<organism evidence="1 2">
    <name type="scientific">Iris pallida</name>
    <name type="common">Sweet iris</name>
    <dbReference type="NCBI Taxonomy" id="29817"/>
    <lineage>
        <taxon>Eukaryota</taxon>
        <taxon>Viridiplantae</taxon>
        <taxon>Streptophyta</taxon>
        <taxon>Embryophyta</taxon>
        <taxon>Tracheophyta</taxon>
        <taxon>Spermatophyta</taxon>
        <taxon>Magnoliopsida</taxon>
        <taxon>Liliopsida</taxon>
        <taxon>Asparagales</taxon>
        <taxon>Iridaceae</taxon>
        <taxon>Iridoideae</taxon>
        <taxon>Irideae</taxon>
        <taxon>Iris</taxon>
    </lineage>
</organism>
<dbReference type="AlphaFoldDB" id="A0AAX6EBX1"/>
<name>A0AAX6EBX1_IRIPA</name>
<dbReference type="PANTHER" id="PTHR31296">
    <property type="entry name" value="UPF0565 PROTEIN C2ORF69"/>
    <property type="match status" value="1"/>
</dbReference>
<evidence type="ECO:0000313" key="2">
    <source>
        <dbReference type="Proteomes" id="UP001140949"/>
    </source>
</evidence>
<sequence length="328" mass="36196">MERWTGVVNVSLSPTGPLFRVAASLLLISHAKTLNVPSLNAVFFNGDRVEGTGDPVVERLSEPTSIARSLVAKFGAGANAWVVTAPTFAGPFAVYRDFVPSVNSRGDPMGYDPDGFPASTTLAKILSRSVEEVKSMIWNDQTEPVDTSMQAPVCPSSTAPPKTVVLGFSKGGSVVNQIISELAHLKLESAENLNIGELSSELLHESQYQICPLSVDSLLYSISEFHYVDVGLNCRGAYITNRDVIRKAVKNVLVNKDSARFVLHGTPRQWCNQNRPWICEEKDLLLRLLKEEACKYEGKLQVCERFYFQESPPSLKMHFEIIECMEIG</sequence>